<name>A0A937W7U5_UNCTE</name>
<reference evidence="1" key="1">
    <citation type="submission" date="2019-03" db="EMBL/GenBank/DDBJ databases">
        <title>Lake Tanganyika Metagenome-Assembled Genomes (MAGs).</title>
        <authorList>
            <person name="Tran P."/>
        </authorList>
    </citation>
    <scope>NUCLEOTIDE SEQUENCE</scope>
    <source>
        <strain evidence="1">K_DeepCast_65m_m2_066</strain>
    </source>
</reference>
<dbReference type="AlphaFoldDB" id="A0A937W7U5"/>
<comment type="caution">
    <text evidence="1">The sequence shown here is derived from an EMBL/GenBank/DDBJ whole genome shotgun (WGS) entry which is preliminary data.</text>
</comment>
<evidence type="ECO:0000313" key="1">
    <source>
        <dbReference type="EMBL" id="MBM3226780.1"/>
    </source>
</evidence>
<dbReference type="Proteomes" id="UP000712673">
    <property type="component" value="Unassembled WGS sequence"/>
</dbReference>
<protein>
    <submittedName>
        <fullName evidence="1">Uncharacterized protein</fullName>
    </submittedName>
</protein>
<sequence length="63" mass="6733">MDEKVILAELAPAITALKTLSLVALDMEDAHPLALPEPPDAAKVAAYERQMNAIAQQVNAGHR</sequence>
<evidence type="ECO:0000313" key="2">
    <source>
        <dbReference type="Proteomes" id="UP000712673"/>
    </source>
</evidence>
<accession>A0A937W7U5</accession>
<proteinExistence type="predicted"/>
<dbReference type="EMBL" id="VGLS01001046">
    <property type="protein sequence ID" value="MBM3226780.1"/>
    <property type="molecule type" value="Genomic_DNA"/>
</dbReference>
<feature type="non-terminal residue" evidence="1">
    <location>
        <position position="63"/>
    </location>
</feature>
<organism evidence="1 2">
    <name type="scientific">Tectimicrobiota bacterium</name>
    <dbReference type="NCBI Taxonomy" id="2528274"/>
    <lineage>
        <taxon>Bacteria</taxon>
        <taxon>Pseudomonadati</taxon>
        <taxon>Nitrospinota/Tectimicrobiota group</taxon>
        <taxon>Candidatus Tectimicrobiota</taxon>
    </lineage>
</organism>
<gene>
    <name evidence="1" type="ORF">FJZ47_23700</name>
</gene>